<dbReference type="Gene3D" id="3.40.390.10">
    <property type="entry name" value="Collagenase (Catalytic Domain)"/>
    <property type="match status" value="1"/>
</dbReference>
<sequence length="1008" mass="110246">MSKQTGRRRSSTKSRHKIGRSGSDGKAFTGPTVSSPAGSPIVSSVPAANEEPGTYDQIPTDKSLASDAGSMPSPPIPAGEQCNQRKLDAGIPRYMPLASGTGVAPSPPIPAGAQEHHQKLGDASPLGSPADLAAVANASEAASPPTVTMSKQTGRRRSSTKSRHKIGRSGSDVKAFTGPTVSSPAGSPIVSSVPAANEEPGTYDQIPTDKSLASDAGSMPSPPIPAGEQCNQRKLGAGIPRDMPLASGTGVAPSPPIPAGAQEHHQQLGDASPLGSPPDLAAVASILTFVLQCGSSICMQGASGNDDHDHMKTNVSPRTAKRRSTAAALQSSLNKLEEMGSGTARSPMSTIIGRTFANNKRTTLTIVAGAAVFAIVSFIIFLAVSRLLSNTSEFCLTEDCVRHTTLLTQYLDSTRDPCNNFRDYVCSAWHSSSDYSEQVTSVMDSLRFSWYKDFRDILMQGSLKIPAGRKPLAMYDMCISGYKSGASQLTPFLEFLKRGDLTWPEPPKVLFEPLSLTVYLAYRWQSPFWISVSVLEPTSSGKRRILVSPGLYLPIVRKQHRSARLTYVKYWELFLVHLYPDAATRPPINVTDVENVRDVERDILESLSSVISSKKMQPALFPFGELRNHVPIASDYLVVSDMALIRTLAEILVKYTARQLNKHLIWLLVQYHSPLAGYEFLKIHYGSERKAAKYLLAYCAHRVEVSYKALVLALGFYSLFTAQDIRTIDTGFDTLVTEAVKKIYSCKWMDKESKVRATRKLTAVKKALWPPAPAVDKDELERVHAKFPEKADTFFRYWALASIAAMRANWTREYLEALRLRWNNLPDYVGYDYVLNSVELAIAVATPPAYYRNGTKAMLYGGLLFLMAMQLVRAIDTEGVRWTRNGIAIDTILTESTHTTYLEKANCNIGAGNRSVFPEIPAIDITYSALMTSHLLEETEALPLSQDLPADKVFFMTVCYLTCAKSSGQYPLAADCNKLVQSSEYFAEAFKCPKGSKMNPEKKCSFFT</sequence>
<proteinExistence type="inferred from homology"/>
<dbReference type="GO" id="GO:0016485">
    <property type="term" value="P:protein processing"/>
    <property type="evidence" value="ECO:0007669"/>
    <property type="project" value="TreeGrafter"/>
</dbReference>
<keyword evidence="5" id="KW-0378">Hydrolase</keyword>
<keyword evidence="9" id="KW-0472">Membrane</keyword>
<feature type="compositionally biased region" description="Low complexity" evidence="8">
    <location>
        <begin position="130"/>
        <end position="142"/>
    </location>
</feature>
<dbReference type="InterPro" id="IPR024079">
    <property type="entry name" value="MetalloPept_cat_dom_sf"/>
</dbReference>
<evidence type="ECO:0000256" key="3">
    <source>
        <dbReference type="ARBA" id="ARBA00022670"/>
    </source>
</evidence>
<dbReference type="Gene3D" id="1.10.1380.10">
    <property type="entry name" value="Neutral endopeptidase , domain2"/>
    <property type="match status" value="1"/>
</dbReference>
<evidence type="ECO:0000313" key="13">
    <source>
        <dbReference type="Proteomes" id="UP001321473"/>
    </source>
</evidence>
<dbReference type="Pfam" id="PF01431">
    <property type="entry name" value="Peptidase_M13"/>
    <property type="match status" value="1"/>
</dbReference>
<feature type="domain" description="Peptidase M13 C-terminal" evidence="10">
    <location>
        <begin position="923"/>
        <end position="1005"/>
    </location>
</feature>
<evidence type="ECO:0000256" key="9">
    <source>
        <dbReference type="SAM" id="Phobius"/>
    </source>
</evidence>
<comment type="cofactor">
    <cofactor evidence="1">
        <name>Zn(2+)</name>
        <dbReference type="ChEBI" id="CHEBI:29105"/>
    </cofactor>
</comment>
<keyword evidence="9" id="KW-1133">Transmembrane helix</keyword>
<dbReference type="GO" id="GO:0005886">
    <property type="term" value="C:plasma membrane"/>
    <property type="evidence" value="ECO:0007669"/>
    <property type="project" value="TreeGrafter"/>
</dbReference>
<keyword evidence="3" id="KW-0645">Protease</keyword>
<name>A0AAQ4FGZ5_AMBAM</name>
<dbReference type="InterPro" id="IPR042089">
    <property type="entry name" value="Peptidase_M13_dom_2"/>
</dbReference>
<organism evidence="12 13">
    <name type="scientific">Amblyomma americanum</name>
    <name type="common">Lone star tick</name>
    <dbReference type="NCBI Taxonomy" id="6943"/>
    <lineage>
        <taxon>Eukaryota</taxon>
        <taxon>Metazoa</taxon>
        <taxon>Ecdysozoa</taxon>
        <taxon>Arthropoda</taxon>
        <taxon>Chelicerata</taxon>
        <taxon>Arachnida</taxon>
        <taxon>Acari</taxon>
        <taxon>Parasitiformes</taxon>
        <taxon>Ixodida</taxon>
        <taxon>Ixodoidea</taxon>
        <taxon>Ixodidae</taxon>
        <taxon>Amblyomminae</taxon>
        <taxon>Amblyomma</taxon>
    </lineage>
</organism>
<dbReference type="PANTHER" id="PTHR11733">
    <property type="entry name" value="ZINC METALLOPROTEASE FAMILY M13 NEPRILYSIN-RELATED"/>
    <property type="match status" value="1"/>
</dbReference>
<evidence type="ECO:0000256" key="6">
    <source>
        <dbReference type="ARBA" id="ARBA00022833"/>
    </source>
</evidence>
<feature type="compositionally biased region" description="Basic residues" evidence="8">
    <location>
        <begin position="153"/>
        <end position="167"/>
    </location>
</feature>
<evidence type="ECO:0000256" key="8">
    <source>
        <dbReference type="SAM" id="MobiDB-lite"/>
    </source>
</evidence>
<feature type="transmembrane region" description="Helical" evidence="9">
    <location>
        <begin position="364"/>
        <end position="384"/>
    </location>
</feature>
<keyword evidence="9" id="KW-0812">Transmembrane</keyword>
<dbReference type="Pfam" id="PF05649">
    <property type="entry name" value="Peptidase_M13_N"/>
    <property type="match status" value="1"/>
</dbReference>
<protein>
    <recommendedName>
        <fullName evidence="14">M13 family peptidase</fullName>
    </recommendedName>
</protein>
<evidence type="ECO:0000256" key="7">
    <source>
        <dbReference type="ARBA" id="ARBA00023049"/>
    </source>
</evidence>
<evidence type="ECO:0000259" key="11">
    <source>
        <dbReference type="Pfam" id="PF05649"/>
    </source>
</evidence>
<evidence type="ECO:0000256" key="4">
    <source>
        <dbReference type="ARBA" id="ARBA00022723"/>
    </source>
</evidence>
<evidence type="ECO:0000259" key="10">
    <source>
        <dbReference type="Pfam" id="PF01431"/>
    </source>
</evidence>
<evidence type="ECO:0000256" key="1">
    <source>
        <dbReference type="ARBA" id="ARBA00001947"/>
    </source>
</evidence>
<keyword evidence="6" id="KW-0862">Zinc</keyword>
<dbReference type="AlphaFoldDB" id="A0AAQ4FGZ5"/>
<dbReference type="GO" id="GO:0004222">
    <property type="term" value="F:metalloendopeptidase activity"/>
    <property type="evidence" value="ECO:0007669"/>
    <property type="project" value="InterPro"/>
</dbReference>
<keyword evidence="13" id="KW-1185">Reference proteome</keyword>
<accession>A0AAQ4FGZ5</accession>
<feature type="domain" description="Peptidase M13 N-terminal" evidence="11">
    <location>
        <begin position="417"/>
        <end position="766"/>
    </location>
</feature>
<dbReference type="PROSITE" id="PS51885">
    <property type="entry name" value="NEPRILYSIN"/>
    <property type="match status" value="1"/>
</dbReference>
<feature type="region of interest" description="Disordered" evidence="8">
    <location>
        <begin position="302"/>
        <end position="324"/>
    </location>
</feature>
<dbReference type="InterPro" id="IPR018497">
    <property type="entry name" value="Peptidase_M13_C"/>
</dbReference>
<comment type="caution">
    <text evidence="12">The sequence shown here is derived from an EMBL/GenBank/DDBJ whole genome shotgun (WGS) entry which is preliminary data.</text>
</comment>
<feature type="compositionally biased region" description="Basic residues" evidence="8">
    <location>
        <begin position="1"/>
        <end position="19"/>
    </location>
</feature>
<dbReference type="Proteomes" id="UP001321473">
    <property type="component" value="Unassembled WGS sequence"/>
</dbReference>
<dbReference type="EMBL" id="JARKHS020002724">
    <property type="protein sequence ID" value="KAK8786479.1"/>
    <property type="molecule type" value="Genomic_DNA"/>
</dbReference>
<dbReference type="GO" id="GO:0046872">
    <property type="term" value="F:metal ion binding"/>
    <property type="evidence" value="ECO:0007669"/>
    <property type="project" value="UniProtKB-KW"/>
</dbReference>
<evidence type="ECO:0008006" key="14">
    <source>
        <dbReference type="Google" id="ProtNLM"/>
    </source>
</evidence>
<dbReference type="PANTHER" id="PTHR11733:SF241">
    <property type="entry name" value="GH26575P-RELATED"/>
    <property type="match status" value="1"/>
</dbReference>
<gene>
    <name evidence="12" type="ORF">V5799_023747</name>
</gene>
<dbReference type="SUPFAM" id="SSF55486">
    <property type="entry name" value="Metalloproteases ('zincins'), catalytic domain"/>
    <property type="match status" value="1"/>
</dbReference>
<reference evidence="12 13" key="1">
    <citation type="journal article" date="2023" name="Arcadia Sci">
        <title>De novo assembly of a long-read Amblyomma americanum tick genome.</title>
        <authorList>
            <person name="Chou S."/>
            <person name="Poskanzer K.E."/>
            <person name="Rollins M."/>
            <person name="Thuy-Boun P.S."/>
        </authorList>
    </citation>
    <scope>NUCLEOTIDE SEQUENCE [LARGE SCALE GENOMIC DNA]</scope>
    <source>
        <strain evidence="12">F_SG_1</strain>
        <tissue evidence="12">Salivary glands</tissue>
    </source>
</reference>
<keyword evidence="7" id="KW-0482">Metalloprotease</keyword>
<comment type="similarity">
    <text evidence="2">Belongs to the peptidase M13 family.</text>
</comment>
<feature type="region of interest" description="Disordered" evidence="8">
    <location>
        <begin position="1"/>
        <end position="276"/>
    </location>
</feature>
<evidence type="ECO:0000256" key="5">
    <source>
        <dbReference type="ARBA" id="ARBA00022801"/>
    </source>
</evidence>
<keyword evidence="4" id="KW-0479">Metal-binding</keyword>
<evidence type="ECO:0000256" key="2">
    <source>
        <dbReference type="ARBA" id="ARBA00007357"/>
    </source>
</evidence>
<dbReference type="InterPro" id="IPR000718">
    <property type="entry name" value="Peptidase_M13"/>
</dbReference>
<dbReference type="InterPro" id="IPR008753">
    <property type="entry name" value="Peptidase_M13_N"/>
</dbReference>
<evidence type="ECO:0000313" key="12">
    <source>
        <dbReference type="EMBL" id="KAK8786479.1"/>
    </source>
</evidence>